<evidence type="ECO:0000313" key="2">
    <source>
        <dbReference type="Proteomes" id="UP001285908"/>
    </source>
</evidence>
<name>A0AAJ0MQA6_9PEZI</name>
<dbReference type="Proteomes" id="UP001285908">
    <property type="component" value="Unassembled WGS sequence"/>
</dbReference>
<dbReference type="RefSeq" id="XP_062691668.1">
    <property type="nucleotide sequence ID" value="XM_062840860.1"/>
</dbReference>
<dbReference type="GeneID" id="87878482"/>
<protein>
    <submittedName>
        <fullName evidence="1">Uncharacterized protein</fullName>
    </submittedName>
</protein>
<dbReference type="EMBL" id="JAULSX010000005">
    <property type="protein sequence ID" value="KAK3490485.1"/>
    <property type="molecule type" value="Genomic_DNA"/>
</dbReference>
<accession>A0AAJ0MQA6</accession>
<organism evidence="1 2">
    <name type="scientific">Neurospora hispaniola</name>
    <dbReference type="NCBI Taxonomy" id="588809"/>
    <lineage>
        <taxon>Eukaryota</taxon>
        <taxon>Fungi</taxon>
        <taxon>Dikarya</taxon>
        <taxon>Ascomycota</taxon>
        <taxon>Pezizomycotina</taxon>
        <taxon>Sordariomycetes</taxon>
        <taxon>Sordariomycetidae</taxon>
        <taxon>Sordariales</taxon>
        <taxon>Sordariaceae</taxon>
        <taxon>Neurospora</taxon>
    </lineage>
</organism>
<comment type="caution">
    <text evidence="1">The sequence shown here is derived from an EMBL/GenBank/DDBJ whole genome shotgun (WGS) entry which is preliminary data.</text>
</comment>
<reference evidence="1 2" key="1">
    <citation type="journal article" date="2023" name="Mol. Phylogenet. Evol.">
        <title>Genome-scale phylogeny and comparative genomics of the fungal order Sordariales.</title>
        <authorList>
            <person name="Hensen N."/>
            <person name="Bonometti L."/>
            <person name="Westerberg I."/>
            <person name="Brannstrom I.O."/>
            <person name="Guillou S."/>
            <person name="Cros-Aarteil S."/>
            <person name="Calhoun S."/>
            <person name="Haridas S."/>
            <person name="Kuo A."/>
            <person name="Mondo S."/>
            <person name="Pangilinan J."/>
            <person name="Riley R."/>
            <person name="LaButti K."/>
            <person name="Andreopoulos B."/>
            <person name="Lipzen A."/>
            <person name="Chen C."/>
            <person name="Yan M."/>
            <person name="Daum C."/>
            <person name="Ng V."/>
            <person name="Clum A."/>
            <person name="Steindorff A."/>
            <person name="Ohm R.A."/>
            <person name="Martin F."/>
            <person name="Silar P."/>
            <person name="Natvig D.O."/>
            <person name="Lalanne C."/>
            <person name="Gautier V."/>
            <person name="Ament-Velasquez S.L."/>
            <person name="Kruys A."/>
            <person name="Hutchinson M.I."/>
            <person name="Powell A.J."/>
            <person name="Barry K."/>
            <person name="Miller A.N."/>
            <person name="Grigoriev I.V."/>
            <person name="Debuchy R."/>
            <person name="Gladieux P."/>
            <person name="Hiltunen Thoren M."/>
            <person name="Johannesson H."/>
        </authorList>
    </citation>
    <scope>NUCLEOTIDE SEQUENCE [LARGE SCALE GENOMIC DNA]</scope>
    <source>
        <strain evidence="1 2">FGSC 10403</strain>
    </source>
</reference>
<dbReference type="AlphaFoldDB" id="A0AAJ0MQA6"/>
<evidence type="ECO:0000313" key="1">
    <source>
        <dbReference type="EMBL" id="KAK3490485.1"/>
    </source>
</evidence>
<proteinExistence type="predicted"/>
<gene>
    <name evidence="1" type="ORF">B0T23DRAFT_443452</name>
</gene>
<keyword evidence="2" id="KW-1185">Reference proteome</keyword>
<sequence>MVTRGKIKASNRSDLSFLFLGPRKTLSQVNPRSDAYSHGNAVFSYPFVSPLLLSTCSPLSNVKYHVATNVSRASRPSSTKCLEVLCARWCGTGIPARFCDTLQMICWLGRLMSLPIFHC</sequence>